<evidence type="ECO:0000313" key="4">
    <source>
        <dbReference type="Proteomes" id="UP000011599"/>
    </source>
</evidence>
<dbReference type="SUPFAM" id="SSF56059">
    <property type="entry name" value="Glutathione synthetase ATP-binding domain-like"/>
    <property type="match status" value="1"/>
</dbReference>
<dbReference type="PATRIC" id="fig|1114856.3.peg.539"/>
<keyword evidence="1" id="KW-0547">Nucleotide-binding</keyword>
<sequence>MYTIVASEYEDVPAGGSRFCDEQIRICSPEDDLIAYKNALRRIARRQNVRTILPLRPSDPYVLAKYQDEFERHTSVPVPSMETISIVNDRMKLYDNAVEAEVPVPETWCIDEFDQWDDEFIIKSRYNLLTAEQVPSYQSNESGIEKGIVHVESGAKPNRNSIITEMNHKPIVQKYVRNDAQYVFGALYDDGEPQVTFQHRQIRGDSYTGGGGVYRESMYDPDLEAVGRRLLEHLDWHGIACIEFAKDSETGEYKLLEINPRFWQSLSCAVRAGADFPTYYWMQATGRTEAIDPGYVNGIRSHYLYGEICHLSSVLFDSSVLVDRPSLPIKTWKILSSCLMTPRFDVVHIDDPVPTVRSLRRVLRNRLMK</sequence>
<dbReference type="eggNOG" id="arCOG06897">
    <property type="taxonomic scope" value="Archaea"/>
</dbReference>
<gene>
    <name evidence="3" type="ORF">C496_02612</name>
</gene>
<name>L9WBV8_9EURY</name>
<dbReference type="Proteomes" id="UP000011599">
    <property type="component" value="Unassembled WGS sequence"/>
</dbReference>
<dbReference type="EMBL" id="AOHW01000006">
    <property type="protein sequence ID" value="ELY45798.1"/>
    <property type="molecule type" value="Genomic_DNA"/>
</dbReference>
<accession>L9WBV8</accession>
<reference evidence="3 4" key="1">
    <citation type="journal article" date="2014" name="PLoS Genet.">
        <title>Phylogenetically driven sequencing of extremely halophilic archaea reveals strategies for static and dynamic osmo-response.</title>
        <authorList>
            <person name="Becker E.A."/>
            <person name="Seitzer P.M."/>
            <person name="Tritt A."/>
            <person name="Larsen D."/>
            <person name="Krusor M."/>
            <person name="Yao A.I."/>
            <person name="Wu D."/>
            <person name="Madern D."/>
            <person name="Eisen J.A."/>
            <person name="Darling A.E."/>
            <person name="Facciotti M.T."/>
        </authorList>
    </citation>
    <scope>NUCLEOTIDE SEQUENCE [LARGE SCALE GENOMIC DNA]</scope>
    <source>
        <strain evidence="3 4">GA33</strain>
    </source>
</reference>
<dbReference type="PROSITE" id="PS50975">
    <property type="entry name" value="ATP_GRASP"/>
    <property type="match status" value="1"/>
</dbReference>
<organism evidence="3 4">
    <name type="scientific">Natronorubrum tibetense GA33</name>
    <dbReference type="NCBI Taxonomy" id="1114856"/>
    <lineage>
        <taxon>Archaea</taxon>
        <taxon>Methanobacteriati</taxon>
        <taxon>Methanobacteriota</taxon>
        <taxon>Stenosarchaea group</taxon>
        <taxon>Halobacteria</taxon>
        <taxon>Halobacteriales</taxon>
        <taxon>Natrialbaceae</taxon>
        <taxon>Natronorubrum</taxon>
    </lineage>
</organism>
<dbReference type="Gene3D" id="3.30.470.20">
    <property type="entry name" value="ATP-grasp fold, B domain"/>
    <property type="match status" value="1"/>
</dbReference>
<dbReference type="GO" id="GO:0005524">
    <property type="term" value="F:ATP binding"/>
    <property type="evidence" value="ECO:0007669"/>
    <property type="project" value="UniProtKB-UniRule"/>
</dbReference>
<keyword evidence="4" id="KW-1185">Reference proteome</keyword>
<dbReference type="InterPro" id="IPR011761">
    <property type="entry name" value="ATP-grasp"/>
</dbReference>
<proteinExistence type="predicted"/>
<feature type="domain" description="ATP-grasp" evidence="2">
    <location>
        <begin position="68"/>
        <end position="285"/>
    </location>
</feature>
<evidence type="ECO:0000256" key="1">
    <source>
        <dbReference type="PROSITE-ProRule" id="PRU00409"/>
    </source>
</evidence>
<evidence type="ECO:0000259" key="2">
    <source>
        <dbReference type="PROSITE" id="PS50975"/>
    </source>
</evidence>
<keyword evidence="1" id="KW-0067">ATP-binding</keyword>
<dbReference type="Gene3D" id="3.40.50.20">
    <property type="match status" value="1"/>
</dbReference>
<dbReference type="STRING" id="1114856.GCA_000383975_03702"/>
<evidence type="ECO:0000313" key="3">
    <source>
        <dbReference type="EMBL" id="ELY45798.1"/>
    </source>
</evidence>
<dbReference type="GO" id="GO:0046872">
    <property type="term" value="F:metal ion binding"/>
    <property type="evidence" value="ECO:0007669"/>
    <property type="project" value="InterPro"/>
</dbReference>
<protein>
    <recommendedName>
        <fullName evidence="2">ATP-grasp domain-containing protein</fullName>
    </recommendedName>
</protein>
<dbReference type="OrthoDB" id="11959at2157"/>
<dbReference type="AlphaFoldDB" id="L9WBV8"/>
<comment type="caution">
    <text evidence="3">The sequence shown here is derived from an EMBL/GenBank/DDBJ whole genome shotgun (WGS) entry which is preliminary data.</text>
</comment>